<evidence type="ECO:0000313" key="1">
    <source>
        <dbReference type="EMBL" id="QEA07874.1"/>
    </source>
</evidence>
<sequence>MPSGRHRARGPQVSLQGLVAREPLLESLGQFRVEGVDVRDRQLLVSGKPFAHVVAVHKQQRVIGFRLAAEHLFHCALSSIAIGVFVLTLRLEPARDAGDQRAVLALMQVLGQAVGQGSRRFVFNRLLLLRGECLDRAPVVQQ</sequence>
<organism evidence="1">
    <name type="scientific">uncultured organism</name>
    <dbReference type="NCBI Taxonomy" id="155900"/>
    <lineage>
        <taxon>unclassified sequences</taxon>
        <taxon>environmental samples</taxon>
    </lineage>
</organism>
<dbReference type="AlphaFoldDB" id="A0A5B8RJX4"/>
<reference evidence="1" key="1">
    <citation type="submission" date="2019-06" db="EMBL/GenBank/DDBJ databases">
        <authorList>
            <person name="Murdoch R.W."/>
            <person name="Fathepure B."/>
        </authorList>
    </citation>
    <scope>NUCLEOTIDE SEQUENCE</scope>
</reference>
<name>A0A5B8RJX4_9ZZZZ</name>
<dbReference type="EMBL" id="MN079439">
    <property type="protein sequence ID" value="QEA07874.1"/>
    <property type="molecule type" value="Genomic_DNA"/>
</dbReference>
<accession>A0A5B8RJX4</accession>
<protein>
    <submittedName>
        <fullName evidence="1">Uncharacterized protein</fullName>
    </submittedName>
</protein>
<proteinExistence type="predicted"/>
<gene>
    <name evidence="1" type="ORF">KBTEX_04239</name>
</gene>